<evidence type="ECO:0000259" key="1">
    <source>
        <dbReference type="Pfam" id="PF18566"/>
    </source>
</evidence>
<feature type="non-terminal residue" evidence="2">
    <location>
        <position position="369"/>
    </location>
</feature>
<feature type="domain" description="Linalool dehydratase/isomerase" evidence="1">
    <location>
        <begin position="144"/>
        <end position="361"/>
    </location>
</feature>
<accession>A0A382FDK9</accession>
<reference evidence="2" key="1">
    <citation type="submission" date="2018-05" db="EMBL/GenBank/DDBJ databases">
        <authorList>
            <person name="Lanie J.A."/>
            <person name="Ng W.-L."/>
            <person name="Kazmierczak K.M."/>
            <person name="Andrzejewski T.M."/>
            <person name="Davidsen T.M."/>
            <person name="Wayne K.J."/>
            <person name="Tettelin H."/>
            <person name="Glass J.I."/>
            <person name="Rusch D."/>
            <person name="Podicherti R."/>
            <person name="Tsui H.-C.T."/>
            <person name="Winkler M.E."/>
        </authorList>
    </citation>
    <scope>NUCLEOTIDE SEQUENCE</scope>
</reference>
<protein>
    <recommendedName>
        <fullName evidence="1">Linalool dehydratase/isomerase domain-containing protein</fullName>
    </recommendedName>
</protein>
<organism evidence="2">
    <name type="scientific">marine metagenome</name>
    <dbReference type="NCBI Taxonomy" id="408172"/>
    <lineage>
        <taxon>unclassified sequences</taxon>
        <taxon>metagenomes</taxon>
        <taxon>ecological metagenomes</taxon>
    </lineage>
</organism>
<gene>
    <name evidence="2" type="ORF">METZ01_LOCUS213147</name>
</gene>
<proteinExistence type="predicted"/>
<dbReference type="Pfam" id="PF18566">
    <property type="entry name" value="Ldi"/>
    <property type="match status" value="1"/>
</dbReference>
<name>A0A382FDK9_9ZZZZ</name>
<dbReference type="InterPro" id="IPR041411">
    <property type="entry name" value="Ldi"/>
</dbReference>
<evidence type="ECO:0000313" key="2">
    <source>
        <dbReference type="EMBL" id="SVB60293.1"/>
    </source>
</evidence>
<dbReference type="AlphaFoldDB" id="A0A382FDK9"/>
<dbReference type="EMBL" id="UINC01049032">
    <property type="protein sequence ID" value="SVB60293.1"/>
    <property type="molecule type" value="Genomic_DNA"/>
</dbReference>
<sequence>MTEPSPHFLNERTQGWLRFLWRKATTEDDWSENGEPHPWWDRYSTAPMMNFPRFDLSESSYAIGLMSDVTPAWREVYATILEGLVERHLTYWAAVDWLTQFGHDPSRESYPKSWRDTLIPKHLFGSYDTPGWTANGVEPWGLQKDPIGAEGNLFFKGWLNLVMSLHKYVSGENKWEKSFEVAGVGGTRFEWTQPKLANHLVELWSRHPAGLHCENTKVWPFCLSAAGLGLQMNDTLSGTSTHEVFDSWLEYAKENYFGVDESNKLRWTTFYYDPIRNEHMRHGPSDALPTSLYLLPQDPSYAEFLYHAAVAKMGWSDQKKPVRAPSDPRFIALGLALAKEWGDEQTLNRLNKYVEENFEPRAFGPDKSE</sequence>